<organism evidence="1">
    <name type="scientific">bioreactor metagenome</name>
    <dbReference type="NCBI Taxonomy" id="1076179"/>
    <lineage>
        <taxon>unclassified sequences</taxon>
        <taxon>metagenomes</taxon>
        <taxon>ecological metagenomes</taxon>
    </lineage>
</organism>
<accession>A0A645C672</accession>
<dbReference type="EMBL" id="VSSQ01025193">
    <property type="protein sequence ID" value="MPM73172.1"/>
    <property type="molecule type" value="Genomic_DNA"/>
</dbReference>
<evidence type="ECO:0000313" key="1">
    <source>
        <dbReference type="EMBL" id="MPM73172.1"/>
    </source>
</evidence>
<protein>
    <submittedName>
        <fullName evidence="1">Uncharacterized protein</fullName>
    </submittedName>
</protein>
<proteinExistence type="predicted"/>
<sequence length="78" mass="9353">MQEVPHPSYQANSYKQYLFDMNQAVYDGELNAYACAYLHNFTRRESEPLESNFYKKLVEETPIYFRQDSDKLATFIRK</sequence>
<comment type="caution">
    <text evidence="1">The sequence shown here is derived from an EMBL/GenBank/DDBJ whole genome shotgun (WGS) entry which is preliminary data.</text>
</comment>
<reference evidence="1" key="1">
    <citation type="submission" date="2019-08" db="EMBL/GenBank/DDBJ databases">
        <authorList>
            <person name="Kucharzyk K."/>
            <person name="Murdoch R.W."/>
            <person name="Higgins S."/>
            <person name="Loffler F."/>
        </authorList>
    </citation>
    <scope>NUCLEOTIDE SEQUENCE</scope>
</reference>
<dbReference type="AlphaFoldDB" id="A0A645C672"/>
<gene>
    <name evidence="1" type="ORF">SDC9_120148</name>
</gene>
<name>A0A645C672_9ZZZZ</name>